<dbReference type="Proteomes" id="UP001157126">
    <property type="component" value="Unassembled WGS sequence"/>
</dbReference>
<evidence type="ECO:0000313" key="3">
    <source>
        <dbReference type="Proteomes" id="UP001157126"/>
    </source>
</evidence>
<protein>
    <recommendedName>
        <fullName evidence="1">Abortive phage infection protein C-terminal domain-containing protein</fullName>
    </recommendedName>
</protein>
<proteinExistence type="predicted"/>
<gene>
    <name evidence="2" type="ORF">GCM10025883_06600</name>
</gene>
<evidence type="ECO:0000313" key="2">
    <source>
        <dbReference type="EMBL" id="GMA38615.1"/>
    </source>
</evidence>
<sequence length="593" mass="65543">MGKDDSIRETYSALISRADLEQFKPNSNAMLALELKYGLDDLRTVADDALTDDKLDRKCDLLYIDRENGLAVIAQAYEADSLDKAQPPANKAADLNTALTWILDGQVPSAELGEKLRAAAQDLRSALAGAEISTLEIWFVHNLPTSPNVDKELRQVEGTAASLVRHHFPDADSPEVRALQVSRDRIVSWYRNQDTAILVSDTLTVPKIGAWFEQAGSDWRAICTSIPAAWLRDLYTQYGDELFSANVRGPIPSRRSSGNINFTIGQTAKSDPDHFWAYNNGITAIVNSINPAEDGLRIEGIAIVNGAQTTGSLPRDKNSKLEGVQILARFVESSNRDVIDGIIRYNNSQNPIKPSDFRSRDRHQQRLRKEFSAIPDVTYLGTRRGGRDDAAKKPSNYISADTAAQSLASFHRDPGTAYHELKQIWDRDDQYATYFGDHTTATHIVFCWSLLRAVQYLKQDYVTREESLTSSDKQVLQFLRKRGATFLLVSAIGSTIDSILGRAVPSSFRLSFSPQVSPAEAVKVWYPVVLALASLAPSLDVDNQSGTAFQRHTNIDERLAGFQQAVAAIRRPLADIFATFAATVVEDATPEAP</sequence>
<dbReference type="Pfam" id="PF10592">
    <property type="entry name" value="AIPR"/>
    <property type="match status" value="1"/>
</dbReference>
<accession>A0ABQ6IL39</accession>
<name>A0ABQ6IL39_9MICO</name>
<dbReference type="RefSeq" id="WP_284302672.1">
    <property type="nucleotide sequence ID" value="NZ_BSUO01000001.1"/>
</dbReference>
<dbReference type="EMBL" id="BSUO01000001">
    <property type="protein sequence ID" value="GMA38615.1"/>
    <property type="molecule type" value="Genomic_DNA"/>
</dbReference>
<keyword evidence="3" id="KW-1185">Reference proteome</keyword>
<organism evidence="2 3">
    <name type="scientific">Mobilicoccus caccae</name>
    <dbReference type="NCBI Taxonomy" id="1859295"/>
    <lineage>
        <taxon>Bacteria</taxon>
        <taxon>Bacillati</taxon>
        <taxon>Actinomycetota</taxon>
        <taxon>Actinomycetes</taxon>
        <taxon>Micrococcales</taxon>
        <taxon>Dermatophilaceae</taxon>
        <taxon>Mobilicoccus</taxon>
    </lineage>
</organism>
<dbReference type="InterPro" id="IPR018891">
    <property type="entry name" value="AIPR_C"/>
</dbReference>
<reference evidence="3" key="1">
    <citation type="journal article" date="2019" name="Int. J. Syst. Evol. Microbiol.">
        <title>The Global Catalogue of Microorganisms (GCM) 10K type strain sequencing project: providing services to taxonomists for standard genome sequencing and annotation.</title>
        <authorList>
            <consortium name="The Broad Institute Genomics Platform"/>
            <consortium name="The Broad Institute Genome Sequencing Center for Infectious Disease"/>
            <person name="Wu L."/>
            <person name="Ma J."/>
        </authorList>
    </citation>
    <scope>NUCLEOTIDE SEQUENCE [LARGE SCALE GENOMIC DNA]</scope>
    <source>
        <strain evidence="3">NBRC 113072</strain>
    </source>
</reference>
<feature type="domain" description="Abortive phage infection protein C-terminal" evidence="1">
    <location>
        <begin position="243"/>
        <end position="441"/>
    </location>
</feature>
<evidence type="ECO:0000259" key="1">
    <source>
        <dbReference type="Pfam" id="PF10592"/>
    </source>
</evidence>
<comment type="caution">
    <text evidence="2">The sequence shown here is derived from an EMBL/GenBank/DDBJ whole genome shotgun (WGS) entry which is preliminary data.</text>
</comment>